<keyword evidence="2" id="KW-1133">Transmembrane helix</keyword>
<evidence type="ECO:0000256" key="2">
    <source>
        <dbReference type="SAM" id="Phobius"/>
    </source>
</evidence>
<comment type="caution">
    <text evidence="3">The sequence shown here is derived from an EMBL/GenBank/DDBJ whole genome shotgun (WGS) entry which is preliminary data.</text>
</comment>
<accession>A0A4Z1KNN2</accession>
<feature type="compositionally biased region" description="Polar residues" evidence="1">
    <location>
        <begin position="57"/>
        <end position="79"/>
    </location>
</feature>
<name>A0A4Z1KNN2_9HELO</name>
<keyword evidence="4" id="KW-1185">Reference proteome</keyword>
<dbReference type="PANTHER" id="PTHR34144:SF7">
    <property type="entry name" value="EXPORT PROTEIN (CAP59), PUTATIVE (AFU_ORTHOLOGUE AFUA_7G05020)-RELATED"/>
    <property type="match status" value="1"/>
</dbReference>
<evidence type="ECO:0008006" key="5">
    <source>
        <dbReference type="Google" id="ProtNLM"/>
    </source>
</evidence>
<dbReference type="Pfam" id="PF11735">
    <property type="entry name" value="CAP59_mtransfer"/>
    <property type="match status" value="1"/>
</dbReference>
<keyword evidence="2" id="KW-0812">Transmembrane</keyword>
<evidence type="ECO:0000256" key="1">
    <source>
        <dbReference type="SAM" id="MobiDB-lite"/>
    </source>
</evidence>
<dbReference type="InterPro" id="IPR021047">
    <property type="entry name" value="Mannosyltransferase_CMT1"/>
</dbReference>
<dbReference type="Proteomes" id="UP000297280">
    <property type="component" value="Unassembled WGS sequence"/>
</dbReference>
<gene>
    <name evidence="3" type="ORF">BPOR_0254g00080</name>
</gene>
<proteinExistence type="predicted"/>
<dbReference type="STRING" id="87229.A0A4Z1KNN2"/>
<protein>
    <recommendedName>
        <fullName evidence="5">Glycosyltransferase family 69 protein</fullName>
    </recommendedName>
</protein>
<reference evidence="3 4" key="1">
    <citation type="submission" date="2017-12" db="EMBL/GenBank/DDBJ databases">
        <title>Comparative genomics of Botrytis spp.</title>
        <authorList>
            <person name="Valero-Jimenez C.A."/>
            <person name="Tapia P."/>
            <person name="Veloso J."/>
            <person name="Silva-Moreno E."/>
            <person name="Staats M."/>
            <person name="Valdes J.H."/>
            <person name="Van Kan J.A.L."/>
        </authorList>
    </citation>
    <scope>NUCLEOTIDE SEQUENCE [LARGE SCALE GENOMIC DNA]</scope>
    <source>
        <strain evidence="3 4">MUCL3349</strain>
    </source>
</reference>
<dbReference type="OrthoDB" id="262547at2759"/>
<feature type="region of interest" description="Disordered" evidence="1">
    <location>
        <begin position="57"/>
        <end position="86"/>
    </location>
</feature>
<sequence>MTFLPKRYFRAPRSPLHPHSRLPNLVLALLVFFLLDAYWIIIQLPNPIRTITPPSSAIDSSDLTSNQHEASSLSGQNPLSMERAEREGDQESLLFSDVENRQAFQGSRPQIGNPNNETIFIAAIFRKSEIMLRQNWSPALVSLVHHLGPQNVYVSVIESGSWDGTKAALIDLDGMLGEAGVERTIELGMDRLAQLEELKHVPEEGQDRTGWLHTGRKESESGWEMRRIPYLARLRNRAMEPLLRVWDEGRGRKFDKILWINDVVFTTTDVTTLLATNNNFYAAACSLDFSLPSQYYDTFVLRDLSGRKTSSLSWPYFYASQSLNALKRNDPVPVKSCWNGMVVFDGEPWYPSSFISSNSKKEFQGLKFRGVPDSLAEKHVEGSECCLIHADNPLREEKGIYVNPNVRVGYKREVYEMVNGRGGWPGRWEAVRGVWGARIGWVREWGSGWVERGRVERRVQMWVQEGKGEGEEGREELGLECLINEMQVLYQSGWRHI</sequence>
<dbReference type="AlphaFoldDB" id="A0A4Z1KNN2"/>
<keyword evidence="2" id="KW-0472">Membrane</keyword>
<dbReference type="PANTHER" id="PTHR34144">
    <property type="entry name" value="CHROMOSOME 8, WHOLE GENOME SHOTGUN SEQUENCE"/>
    <property type="match status" value="1"/>
</dbReference>
<dbReference type="EMBL" id="PQXO01000254">
    <property type="protein sequence ID" value="TGO87058.1"/>
    <property type="molecule type" value="Genomic_DNA"/>
</dbReference>
<evidence type="ECO:0000313" key="3">
    <source>
        <dbReference type="EMBL" id="TGO87058.1"/>
    </source>
</evidence>
<organism evidence="3 4">
    <name type="scientific">Botrytis porri</name>
    <dbReference type="NCBI Taxonomy" id="87229"/>
    <lineage>
        <taxon>Eukaryota</taxon>
        <taxon>Fungi</taxon>
        <taxon>Dikarya</taxon>
        <taxon>Ascomycota</taxon>
        <taxon>Pezizomycotina</taxon>
        <taxon>Leotiomycetes</taxon>
        <taxon>Helotiales</taxon>
        <taxon>Sclerotiniaceae</taxon>
        <taxon>Botrytis</taxon>
    </lineage>
</organism>
<feature type="transmembrane region" description="Helical" evidence="2">
    <location>
        <begin position="21"/>
        <end position="41"/>
    </location>
</feature>
<evidence type="ECO:0000313" key="4">
    <source>
        <dbReference type="Proteomes" id="UP000297280"/>
    </source>
</evidence>